<organism evidence="5 6">
    <name type="scientific">Bdellovibrio bacteriovorus</name>
    <dbReference type="NCBI Taxonomy" id="959"/>
    <lineage>
        <taxon>Bacteria</taxon>
        <taxon>Pseudomonadati</taxon>
        <taxon>Bdellovibrionota</taxon>
        <taxon>Bdellovibrionia</taxon>
        <taxon>Bdellovibrionales</taxon>
        <taxon>Pseudobdellovibrionaceae</taxon>
        <taxon>Bdellovibrio</taxon>
    </lineage>
</organism>
<reference evidence="5 6" key="1">
    <citation type="submission" date="2016-03" db="EMBL/GenBank/DDBJ databases">
        <authorList>
            <person name="Ploux O."/>
        </authorList>
    </citation>
    <scope>NUCLEOTIDE SEQUENCE [LARGE SCALE GENOMIC DNA]</scope>
    <source>
        <strain evidence="5 6">BER2</strain>
    </source>
</reference>
<dbReference type="Gene3D" id="2.60.120.10">
    <property type="entry name" value="Jelly Rolls"/>
    <property type="match status" value="1"/>
</dbReference>
<dbReference type="InterPro" id="IPR012318">
    <property type="entry name" value="HTH_CRP"/>
</dbReference>
<feature type="domain" description="HTH crp-type" evidence="4">
    <location>
        <begin position="147"/>
        <end position="218"/>
    </location>
</feature>
<dbReference type="GO" id="GO:0005829">
    <property type="term" value="C:cytosol"/>
    <property type="evidence" value="ECO:0007669"/>
    <property type="project" value="TreeGrafter"/>
</dbReference>
<dbReference type="AlphaFoldDB" id="A0A150WUE0"/>
<gene>
    <name evidence="5" type="ORF">AZI85_15705</name>
</gene>
<dbReference type="InterPro" id="IPR000595">
    <property type="entry name" value="cNMP-bd_dom"/>
</dbReference>
<dbReference type="GO" id="GO:0003677">
    <property type="term" value="F:DNA binding"/>
    <property type="evidence" value="ECO:0007669"/>
    <property type="project" value="UniProtKB-KW"/>
</dbReference>
<dbReference type="Pfam" id="PF13545">
    <property type="entry name" value="HTH_Crp_2"/>
    <property type="match status" value="1"/>
</dbReference>
<evidence type="ECO:0000313" key="5">
    <source>
        <dbReference type="EMBL" id="KYG70128.1"/>
    </source>
</evidence>
<keyword evidence="2" id="KW-0238">DNA-binding</keyword>
<protein>
    <recommendedName>
        <fullName evidence="4">HTH crp-type domain-containing protein</fullName>
    </recommendedName>
</protein>
<evidence type="ECO:0000259" key="4">
    <source>
        <dbReference type="PROSITE" id="PS51063"/>
    </source>
</evidence>
<keyword evidence="3" id="KW-0804">Transcription</keyword>
<evidence type="ECO:0000256" key="1">
    <source>
        <dbReference type="ARBA" id="ARBA00023015"/>
    </source>
</evidence>
<dbReference type="PANTHER" id="PTHR24567:SF28">
    <property type="entry name" value="LISTERIOLYSIN REGULATORY PROTEIN"/>
    <property type="match status" value="1"/>
</dbReference>
<dbReference type="OrthoDB" id="8565101at2"/>
<dbReference type="GO" id="GO:0003700">
    <property type="term" value="F:DNA-binding transcription factor activity"/>
    <property type="evidence" value="ECO:0007669"/>
    <property type="project" value="TreeGrafter"/>
</dbReference>
<dbReference type="InterPro" id="IPR050397">
    <property type="entry name" value="Env_Response_Regulators"/>
</dbReference>
<dbReference type="SMART" id="SM00419">
    <property type="entry name" value="HTH_CRP"/>
    <property type="match status" value="1"/>
</dbReference>
<dbReference type="InterPro" id="IPR014710">
    <property type="entry name" value="RmlC-like_jellyroll"/>
</dbReference>
<comment type="caution">
    <text evidence="5">The sequence shown here is derived from an EMBL/GenBank/DDBJ whole genome shotgun (WGS) entry which is preliminary data.</text>
</comment>
<accession>A0A150WUE0</accession>
<dbReference type="RefSeq" id="WP_063243036.1">
    <property type="nucleotide sequence ID" value="NZ_LUKF01000003.1"/>
</dbReference>
<dbReference type="PROSITE" id="PS51063">
    <property type="entry name" value="HTH_CRP_2"/>
    <property type="match status" value="1"/>
</dbReference>
<proteinExistence type="predicted"/>
<sequence>MEAHLEELKRFEQFQGFGDNVVRYLCEGGRVTFNQHRDVLFHFEEQAHYFGIVLSGAYKLCRPSLGGSDSIVQVVLPGDIVGALIMCNPKPIYPVSVVSMGPSRFLKIPKDVYPTAWQMNAAVASRVQELLGRRMQQMHMHKVLMRSHLSVRLAQLLLDLMDQVSTEGVHKLKVPVTRQEMADVLGVTVESVIRTMSPWSKEGVIQTTEQYMQILRVDVLVKITLGAT</sequence>
<keyword evidence="1" id="KW-0805">Transcription regulation</keyword>
<dbReference type="PANTHER" id="PTHR24567">
    <property type="entry name" value="CRP FAMILY TRANSCRIPTIONAL REGULATORY PROTEIN"/>
    <property type="match status" value="1"/>
</dbReference>
<dbReference type="InterPro" id="IPR018490">
    <property type="entry name" value="cNMP-bd_dom_sf"/>
</dbReference>
<dbReference type="InterPro" id="IPR036388">
    <property type="entry name" value="WH-like_DNA-bd_sf"/>
</dbReference>
<evidence type="ECO:0000256" key="3">
    <source>
        <dbReference type="ARBA" id="ARBA00023163"/>
    </source>
</evidence>
<evidence type="ECO:0000313" key="6">
    <source>
        <dbReference type="Proteomes" id="UP000075391"/>
    </source>
</evidence>
<dbReference type="SUPFAM" id="SSF51206">
    <property type="entry name" value="cAMP-binding domain-like"/>
    <property type="match status" value="1"/>
</dbReference>
<dbReference type="Pfam" id="PF00027">
    <property type="entry name" value="cNMP_binding"/>
    <property type="match status" value="1"/>
</dbReference>
<name>A0A150WUE0_BDEBC</name>
<dbReference type="PRINTS" id="PR00034">
    <property type="entry name" value="HTHCRP"/>
</dbReference>
<dbReference type="SUPFAM" id="SSF46785">
    <property type="entry name" value="Winged helix' DNA-binding domain"/>
    <property type="match status" value="1"/>
</dbReference>
<dbReference type="Proteomes" id="UP000075391">
    <property type="component" value="Unassembled WGS sequence"/>
</dbReference>
<dbReference type="CDD" id="cd00038">
    <property type="entry name" value="CAP_ED"/>
    <property type="match status" value="1"/>
</dbReference>
<evidence type="ECO:0000256" key="2">
    <source>
        <dbReference type="ARBA" id="ARBA00023125"/>
    </source>
</evidence>
<dbReference type="EMBL" id="LUKF01000003">
    <property type="protein sequence ID" value="KYG70128.1"/>
    <property type="molecule type" value="Genomic_DNA"/>
</dbReference>
<dbReference type="InterPro" id="IPR036390">
    <property type="entry name" value="WH_DNA-bd_sf"/>
</dbReference>
<dbReference type="Gene3D" id="1.10.10.10">
    <property type="entry name" value="Winged helix-like DNA-binding domain superfamily/Winged helix DNA-binding domain"/>
    <property type="match status" value="1"/>
</dbReference>